<feature type="domain" description="DUF7282" evidence="16">
    <location>
        <begin position="566"/>
        <end position="680"/>
    </location>
</feature>
<sequence>MTGNNSKVRSLFLAALVVFSVFAGSIALTGGAAAQDSEEITNNGFYVQGQTLTYSGDADVTYVLLDGETPVGEYDAGSDGEIEIRTGNMEAGSYTLQGTGNDTTDISFYLGEQTLSAEFEDGTLTLDSNRADFNVSASSDELSNSEIETLLGVDDYENIEVDGNSREFTITEGDVDAGSYDIDFEVADTDASANVSVDVGEFEEPDVNFNQSVFETDRGDIAEIVVDFENGAEGPVNLTIGSEEVNYVKTAEVSPNSDGQAVVMFNTYNGNLTAEEGSVANANNTTGNDGLLDATDYEMTLADSEGEQDVGTLVINERSSTSFDISVATGTQEYSEVSEVENASVDRDSVVVGDVVVHRLEASGLEGAIEAEGGLLNLVSSDSASLTATEVDPGPNAEAEELDLSSAEVVSEDGVYYILVDTSDLDNAEVGGEYNVTLQFDESSGLVDEDETMSATFSVVEETLSLDTEEVNDEDMVVVRAEDNQTVSGETEYAPGAQVRVVVRSTGDSPFLLDDTAEVQDDGTFSSSFDFSDYSENTTFTVEADAQGIFSASDSANGVINPAQTAEVSISDQEGDGSTVTVDSVTLSEGGFVTIHDSSLTEEGDAIGSVLGTSEYLESGEQSDVEVTLDSPLNESGTVIAMPHMDSNGNEQYDFVTSEGSEDGPYTSGGSAVVDSAEYTVANGTTGNNTTTGNGTMTTDAPTTTDGGTMTTDEPTDSTTEGPGDTATATTEGTNSDGDGPGFGVIVALVALVAAALLAVRRDN</sequence>
<keyword evidence="9" id="KW-0732">Signal</keyword>
<dbReference type="Proteomes" id="UP001596099">
    <property type="component" value="Unassembled WGS sequence"/>
</dbReference>
<gene>
    <name evidence="18" type="ORF">ACFPYI_00910</name>
</gene>
<evidence type="ECO:0000259" key="16">
    <source>
        <dbReference type="Pfam" id="PF23951"/>
    </source>
</evidence>
<proteinExistence type="inferred from homology"/>
<dbReference type="RefSeq" id="WP_247418259.1">
    <property type="nucleotide sequence ID" value="NZ_JALLGW010000001.1"/>
</dbReference>
<evidence type="ECO:0000256" key="2">
    <source>
        <dbReference type="ARBA" id="ARBA00004237"/>
    </source>
</evidence>
<organism evidence="18 19">
    <name type="scientific">Halomarina salina</name>
    <dbReference type="NCBI Taxonomy" id="1872699"/>
    <lineage>
        <taxon>Archaea</taxon>
        <taxon>Methanobacteriati</taxon>
        <taxon>Methanobacteriota</taxon>
        <taxon>Stenosarchaea group</taxon>
        <taxon>Halobacteria</taxon>
        <taxon>Halobacteriales</taxon>
        <taxon>Natronomonadaceae</taxon>
        <taxon>Halomarina</taxon>
    </lineage>
</organism>
<keyword evidence="5" id="KW-0134">Cell wall</keyword>
<evidence type="ECO:0000256" key="11">
    <source>
        <dbReference type="ARBA" id="ARBA00023136"/>
    </source>
</evidence>
<dbReference type="AlphaFoldDB" id="A0ABD5RH32"/>
<keyword evidence="19" id="KW-1185">Reference proteome</keyword>
<evidence type="ECO:0000256" key="14">
    <source>
        <dbReference type="SAM" id="Phobius"/>
    </source>
</evidence>
<evidence type="ECO:0000259" key="15">
    <source>
        <dbReference type="Pfam" id="PF18204"/>
    </source>
</evidence>
<evidence type="ECO:0000256" key="13">
    <source>
        <dbReference type="SAM" id="MobiDB-lite"/>
    </source>
</evidence>
<keyword evidence="6" id="KW-0964">Secreted</keyword>
<dbReference type="NCBIfam" id="TIGR04126">
    <property type="entry name" value="PGF_CTERM"/>
    <property type="match status" value="1"/>
</dbReference>
<dbReference type="InterPro" id="IPR026371">
    <property type="entry name" value="PGF_CTERM"/>
</dbReference>
<evidence type="ECO:0000259" key="17">
    <source>
        <dbReference type="Pfam" id="PF25162"/>
    </source>
</evidence>
<evidence type="ECO:0000313" key="18">
    <source>
        <dbReference type="EMBL" id="MFC5969879.1"/>
    </source>
</evidence>
<dbReference type="GO" id="GO:0030115">
    <property type="term" value="C:S-layer"/>
    <property type="evidence" value="ECO:0007669"/>
    <property type="project" value="UniProtKB-SubCell"/>
</dbReference>
<dbReference type="NCBIfam" id="TIGR04207">
    <property type="entry name" value="halo_sig_pep"/>
    <property type="match status" value="1"/>
</dbReference>
<evidence type="ECO:0000256" key="1">
    <source>
        <dbReference type="ARBA" id="ARBA00004236"/>
    </source>
</evidence>
<keyword evidence="8 14" id="KW-0812">Transmembrane</keyword>
<evidence type="ECO:0000256" key="7">
    <source>
        <dbReference type="ARBA" id="ARBA00022601"/>
    </source>
</evidence>
<dbReference type="InterPro" id="IPR055706">
    <property type="entry name" value="Slg1/2_DUF7282"/>
</dbReference>
<reference evidence="18 19" key="1">
    <citation type="journal article" date="2019" name="Int. J. Syst. Evol. Microbiol.">
        <title>The Global Catalogue of Microorganisms (GCM) 10K type strain sequencing project: providing services to taxonomists for standard genome sequencing and annotation.</title>
        <authorList>
            <consortium name="The Broad Institute Genomics Platform"/>
            <consortium name="The Broad Institute Genome Sequencing Center for Infectious Disease"/>
            <person name="Wu L."/>
            <person name="Ma J."/>
        </authorList>
    </citation>
    <scope>NUCLEOTIDE SEQUENCE [LARGE SCALE GENOMIC DNA]</scope>
    <source>
        <strain evidence="18 19">CGMCC 1.12543</strain>
    </source>
</reference>
<comment type="subcellular location">
    <subcellularLocation>
        <location evidence="1">Cell membrane</location>
    </subcellularLocation>
    <subcellularLocation>
        <location evidence="2">Secreted</location>
        <location evidence="2">Cell wall</location>
        <location evidence="2">S-layer</location>
    </subcellularLocation>
</comment>
<keyword evidence="12" id="KW-0325">Glycoprotein</keyword>
<dbReference type="Pfam" id="PF25162">
    <property type="entry name" value="DUF7827"/>
    <property type="match status" value="1"/>
</dbReference>
<feature type="domain" description="PGF-CTERM archaeal protein-sorting signal" evidence="15">
    <location>
        <begin position="741"/>
        <end position="762"/>
    </location>
</feature>
<feature type="compositionally biased region" description="Low complexity" evidence="13">
    <location>
        <begin position="684"/>
        <end position="723"/>
    </location>
</feature>
<feature type="region of interest" description="Disordered" evidence="13">
    <location>
        <begin position="684"/>
        <end position="738"/>
    </location>
</feature>
<dbReference type="GO" id="GO:0005886">
    <property type="term" value="C:plasma membrane"/>
    <property type="evidence" value="ECO:0007669"/>
    <property type="project" value="UniProtKB-SubCell"/>
</dbReference>
<evidence type="ECO:0000256" key="5">
    <source>
        <dbReference type="ARBA" id="ARBA00022512"/>
    </source>
</evidence>
<comment type="caution">
    <text evidence="18">The sequence shown here is derived from an EMBL/GenBank/DDBJ whole genome shotgun (WGS) entry which is preliminary data.</text>
</comment>
<evidence type="ECO:0000256" key="12">
    <source>
        <dbReference type="ARBA" id="ARBA00023180"/>
    </source>
</evidence>
<evidence type="ECO:0000256" key="8">
    <source>
        <dbReference type="ARBA" id="ARBA00022692"/>
    </source>
</evidence>
<dbReference type="NCBIfam" id="NF045517">
    <property type="entry name" value="halo_surf_dom"/>
    <property type="match status" value="1"/>
</dbReference>
<protein>
    <submittedName>
        <fullName evidence="18">BGTF surface domain-containing protein</fullName>
    </submittedName>
</protein>
<evidence type="ECO:0000256" key="6">
    <source>
        <dbReference type="ARBA" id="ARBA00022525"/>
    </source>
</evidence>
<evidence type="ECO:0000256" key="3">
    <source>
        <dbReference type="ARBA" id="ARBA00009327"/>
    </source>
</evidence>
<feature type="compositionally biased region" description="Polar residues" evidence="13">
    <location>
        <begin position="727"/>
        <end position="737"/>
    </location>
</feature>
<comment type="similarity">
    <text evidence="3">Belongs to the halobacterial S-layer protein family.</text>
</comment>
<name>A0ABD5RH32_9EURY</name>
<dbReference type="Pfam" id="PF18204">
    <property type="entry name" value="PGF-CTERM"/>
    <property type="match status" value="1"/>
</dbReference>
<evidence type="ECO:0000256" key="9">
    <source>
        <dbReference type="ARBA" id="ARBA00022729"/>
    </source>
</evidence>
<evidence type="ECO:0000313" key="19">
    <source>
        <dbReference type="Proteomes" id="UP001596099"/>
    </source>
</evidence>
<evidence type="ECO:0000256" key="4">
    <source>
        <dbReference type="ARBA" id="ARBA00022475"/>
    </source>
</evidence>
<feature type="domain" description="DUF7827" evidence="17">
    <location>
        <begin position="201"/>
        <end position="299"/>
    </location>
</feature>
<dbReference type="Pfam" id="PF23951">
    <property type="entry name" value="DUF7282"/>
    <property type="match status" value="1"/>
</dbReference>
<feature type="transmembrane region" description="Helical" evidence="14">
    <location>
        <begin position="742"/>
        <end position="760"/>
    </location>
</feature>
<dbReference type="InterPro" id="IPR026452">
    <property type="entry name" value="Surf_glycop_sig_pep"/>
</dbReference>
<dbReference type="InterPro" id="IPR057149">
    <property type="entry name" value="DUF7827"/>
</dbReference>
<dbReference type="EMBL" id="JBHSQH010000001">
    <property type="protein sequence ID" value="MFC5969879.1"/>
    <property type="molecule type" value="Genomic_DNA"/>
</dbReference>
<keyword evidence="10 14" id="KW-1133">Transmembrane helix</keyword>
<keyword evidence="7" id="KW-0701">S-layer</keyword>
<evidence type="ECO:0000256" key="10">
    <source>
        <dbReference type="ARBA" id="ARBA00022989"/>
    </source>
</evidence>
<keyword evidence="4" id="KW-1003">Cell membrane</keyword>
<keyword evidence="11 14" id="KW-0472">Membrane</keyword>
<accession>A0ABD5RH32</accession>